<protein>
    <submittedName>
        <fullName evidence="2">Uncharacterized protein</fullName>
    </submittedName>
</protein>
<evidence type="ECO:0000256" key="1">
    <source>
        <dbReference type="SAM" id="Phobius"/>
    </source>
</evidence>
<reference evidence="2" key="1">
    <citation type="submission" date="2022-07" db="EMBL/GenBank/DDBJ databases">
        <title>Genome sequencing of Photobacterium atrarenae GJH2-4.</title>
        <authorList>
            <person name="Park S.-J."/>
        </authorList>
    </citation>
    <scope>NUCLEOTIDE SEQUENCE</scope>
    <source>
        <strain evidence="2">GJH2-4</strain>
    </source>
</reference>
<organism evidence="2 3">
    <name type="scientific">Photobacterium atrarenae</name>
    <dbReference type="NCBI Taxonomy" id="865757"/>
    <lineage>
        <taxon>Bacteria</taxon>
        <taxon>Pseudomonadati</taxon>
        <taxon>Pseudomonadota</taxon>
        <taxon>Gammaproteobacteria</taxon>
        <taxon>Vibrionales</taxon>
        <taxon>Vibrionaceae</taxon>
        <taxon>Photobacterium</taxon>
    </lineage>
</organism>
<evidence type="ECO:0000313" key="3">
    <source>
        <dbReference type="Proteomes" id="UP001057998"/>
    </source>
</evidence>
<sequence>MKNQSRSKSIAIISAIFLVFGFVLLQLDVWGLVPIFVIVISFFMLVVHGFLSLFGRNRGDVYEVYQEATKTRATALDAVLSNKKD</sequence>
<gene>
    <name evidence="2" type="ORF">NNL38_18370</name>
</gene>
<keyword evidence="1" id="KW-1133">Transmembrane helix</keyword>
<dbReference type="RefSeq" id="WP_255391893.1">
    <property type="nucleotide sequence ID" value="NZ_CP101509.1"/>
</dbReference>
<accession>A0ABY5GPC5</accession>
<keyword evidence="1" id="KW-0812">Transmembrane</keyword>
<proteinExistence type="predicted"/>
<dbReference type="EMBL" id="CP101509">
    <property type="protein sequence ID" value="UTV30534.1"/>
    <property type="molecule type" value="Genomic_DNA"/>
</dbReference>
<feature type="transmembrane region" description="Helical" evidence="1">
    <location>
        <begin position="9"/>
        <end position="27"/>
    </location>
</feature>
<keyword evidence="3" id="KW-1185">Reference proteome</keyword>
<name>A0ABY5GPC5_9GAMM</name>
<dbReference type="Proteomes" id="UP001057998">
    <property type="component" value="Chromosome 2"/>
</dbReference>
<keyword evidence="1" id="KW-0472">Membrane</keyword>
<evidence type="ECO:0000313" key="2">
    <source>
        <dbReference type="EMBL" id="UTV30534.1"/>
    </source>
</evidence>
<feature type="transmembrane region" description="Helical" evidence="1">
    <location>
        <begin position="33"/>
        <end position="54"/>
    </location>
</feature>